<dbReference type="InterPro" id="IPR006667">
    <property type="entry name" value="SLC41_membr_dom"/>
</dbReference>
<comment type="catalytic activity">
    <reaction evidence="15">
        <text>Ni(2+)(in) = Ni(2+)(out)</text>
        <dbReference type="Rhea" id="RHEA:29831"/>
        <dbReference type="ChEBI" id="CHEBI:49786"/>
    </reaction>
</comment>
<evidence type="ECO:0000256" key="12">
    <source>
        <dbReference type="ARBA" id="ARBA00036173"/>
    </source>
</evidence>
<evidence type="ECO:0000256" key="14">
    <source>
        <dbReference type="ARBA" id="ARBA00036245"/>
    </source>
</evidence>
<keyword evidence="5 17" id="KW-0812">Transmembrane</keyword>
<dbReference type="AlphaFoldDB" id="A0AAD3MWX0"/>
<feature type="transmembrane region" description="Helical" evidence="17">
    <location>
        <begin position="124"/>
        <end position="142"/>
    </location>
</feature>
<evidence type="ECO:0000256" key="16">
    <source>
        <dbReference type="ARBA" id="ARBA00046252"/>
    </source>
</evidence>
<keyword evidence="9 17" id="KW-0406">Ion transport</keyword>
<evidence type="ECO:0000313" key="19">
    <source>
        <dbReference type="EMBL" id="GLD60739.1"/>
    </source>
</evidence>
<dbReference type="InterPro" id="IPR045349">
    <property type="entry name" value="SLC41A1-3"/>
</dbReference>
<dbReference type="Pfam" id="PF01769">
    <property type="entry name" value="MgtE"/>
    <property type="match status" value="1"/>
</dbReference>
<sequence>MIVPESQDNQRPLAALWESPVSSTDQIHPCQHSRDALAQQNISPVNTSLHYEPQEYTETDFLLPNQLYGRSSLSRSVRAKDAQGSGTPPETVCSMVLQILVPFLLAGLGTVSAGILLDVVQLQATVLGLLASLMATVLGWMAEGKMPFNHVVLLCSTSVSTAFVASLLQGIIMVAVIIGSKRMGINPDNVATPMAASFGDLITLALLACLSQWFYSFTDLYPHVLYLVDLLFLCLIPLWVVISSKHPATHILLRTGWEPIITAMVISSIGGLILDKSVSDPNLAGIIVYAPVINGIGGNLVSIQSSRISTNLHLNFSPGEVPEDRKSCYNPCRTFFGS</sequence>
<evidence type="ECO:0000256" key="9">
    <source>
        <dbReference type="ARBA" id="ARBA00023065"/>
    </source>
</evidence>
<feature type="transmembrane region" description="Helical" evidence="17">
    <location>
        <begin position="95"/>
        <end position="117"/>
    </location>
</feature>
<keyword evidence="4" id="KW-1003">Cell membrane</keyword>
<dbReference type="GO" id="GO:0008324">
    <property type="term" value="F:monoatomic cation transmembrane transporter activity"/>
    <property type="evidence" value="ECO:0007669"/>
    <property type="project" value="UniProtKB-UniRule"/>
</dbReference>
<evidence type="ECO:0000256" key="11">
    <source>
        <dbReference type="ARBA" id="ARBA00034269"/>
    </source>
</evidence>
<evidence type="ECO:0000256" key="17">
    <source>
        <dbReference type="RuleBase" id="RU369007"/>
    </source>
</evidence>
<keyword evidence="20" id="KW-1185">Reference proteome</keyword>
<feature type="transmembrane region" description="Helical" evidence="17">
    <location>
        <begin position="251"/>
        <end position="274"/>
    </location>
</feature>
<comment type="catalytic activity">
    <reaction evidence="11">
        <text>Mg(2+)(in) = Mg(2+)(out)</text>
        <dbReference type="Rhea" id="RHEA:29827"/>
        <dbReference type="ChEBI" id="CHEBI:18420"/>
    </reaction>
</comment>
<evidence type="ECO:0000259" key="18">
    <source>
        <dbReference type="Pfam" id="PF01769"/>
    </source>
</evidence>
<feature type="transmembrane region" description="Helical" evidence="17">
    <location>
        <begin position="148"/>
        <end position="178"/>
    </location>
</feature>
<dbReference type="GO" id="GO:0022890">
    <property type="term" value="F:inorganic cation transmembrane transporter activity"/>
    <property type="evidence" value="ECO:0007669"/>
    <property type="project" value="UniProtKB-UniRule"/>
</dbReference>
<evidence type="ECO:0000256" key="10">
    <source>
        <dbReference type="ARBA" id="ARBA00023136"/>
    </source>
</evidence>
<feature type="non-terminal residue" evidence="19">
    <location>
        <position position="1"/>
    </location>
</feature>
<evidence type="ECO:0000256" key="3">
    <source>
        <dbReference type="ARBA" id="ARBA00022448"/>
    </source>
</evidence>
<gene>
    <name evidence="19" type="ORF">AKAME5_001260900</name>
</gene>
<comment type="function">
    <text evidence="16">Acts as a plasma-membrane magnesium transporter. Can also mediate the transport of other divalent metal cations in an order of Ba(2+) &gt; Ni(2+) &gt; Co(2+) &gt; Fe(2+) &gt; Mn(2+).</text>
</comment>
<feature type="transmembrane region" description="Helical" evidence="17">
    <location>
        <begin position="286"/>
        <end position="303"/>
    </location>
</feature>
<evidence type="ECO:0000313" key="20">
    <source>
        <dbReference type="Proteomes" id="UP001279410"/>
    </source>
</evidence>
<evidence type="ECO:0000256" key="6">
    <source>
        <dbReference type="ARBA" id="ARBA00022737"/>
    </source>
</evidence>
<dbReference type="GO" id="GO:0030001">
    <property type="term" value="P:metal ion transport"/>
    <property type="evidence" value="ECO:0007669"/>
    <property type="project" value="UniProtKB-UniRule"/>
</dbReference>
<comment type="catalytic activity">
    <reaction evidence="12">
        <text>Mn(2+)(in) = Mn(2+)(out)</text>
        <dbReference type="Rhea" id="RHEA:28699"/>
        <dbReference type="ChEBI" id="CHEBI:29035"/>
    </reaction>
</comment>
<evidence type="ECO:0000256" key="1">
    <source>
        <dbReference type="ARBA" id="ARBA00004651"/>
    </source>
</evidence>
<name>A0AAD3MWX0_LATJO</name>
<dbReference type="Gene3D" id="1.10.357.20">
    <property type="entry name" value="SLC41 divalent cation transporters, integral membrane domain"/>
    <property type="match status" value="2"/>
</dbReference>
<dbReference type="PANTHER" id="PTHR16228:SF25">
    <property type="entry name" value="SOLUTE CARRIER FAMILY 41 MEMBER 2"/>
    <property type="match status" value="1"/>
</dbReference>
<evidence type="ECO:0000256" key="4">
    <source>
        <dbReference type="ARBA" id="ARBA00022475"/>
    </source>
</evidence>
<evidence type="ECO:0000256" key="7">
    <source>
        <dbReference type="ARBA" id="ARBA00022842"/>
    </source>
</evidence>
<keyword evidence="6" id="KW-0677">Repeat</keyword>
<dbReference type="InterPro" id="IPR036739">
    <property type="entry name" value="SLC41_membr_dom_sf"/>
</dbReference>
<comment type="similarity">
    <text evidence="2 17">Belongs to the SLC41A transporter family.</text>
</comment>
<keyword evidence="10 17" id="KW-0472">Membrane</keyword>
<keyword evidence="7 17" id="KW-0460">Magnesium</keyword>
<dbReference type="SUPFAM" id="SSF161093">
    <property type="entry name" value="MgtE membrane domain-like"/>
    <property type="match status" value="2"/>
</dbReference>
<comment type="subcellular location">
    <subcellularLocation>
        <location evidence="1">Cell membrane</location>
        <topology evidence="1">Multi-pass membrane protein</topology>
    </subcellularLocation>
    <subcellularLocation>
        <location evidence="17">Membrane</location>
        <topology evidence="17">Multi-pass membrane protein</topology>
    </subcellularLocation>
</comment>
<protein>
    <recommendedName>
        <fullName evidence="17">Solute carrier family 41 member</fullName>
    </recommendedName>
</protein>
<comment type="function">
    <text evidence="17">Acts as a magnesium transporter.</text>
</comment>
<feature type="transmembrane region" description="Helical" evidence="17">
    <location>
        <begin position="190"/>
        <end position="214"/>
    </location>
</feature>
<comment type="catalytic activity">
    <reaction evidence="13">
        <text>Fe(2+)(in) = Fe(2+)(out)</text>
        <dbReference type="Rhea" id="RHEA:28486"/>
        <dbReference type="ChEBI" id="CHEBI:29033"/>
    </reaction>
</comment>
<evidence type="ECO:0000256" key="2">
    <source>
        <dbReference type="ARBA" id="ARBA00009749"/>
    </source>
</evidence>
<feature type="domain" description="SLC41A/MgtE integral membrane" evidence="18">
    <location>
        <begin position="119"/>
        <end position="209"/>
    </location>
</feature>
<dbReference type="EMBL" id="BRZM01000042">
    <property type="protein sequence ID" value="GLD60739.1"/>
    <property type="molecule type" value="Genomic_DNA"/>
</dbReference>
<evidence type="ECO:0000256" key="5">
    <source>
        <dbReference type="ARBA" id="ARBA00022692"/>
    </source>
</evidence>
<dbReference type="GO" id="GO:0005886">
    <property type="term" value="C:plasma membrane"/>
    <property type="evidence" value="ECO:0007669"/>
    <property type="project" value="UniProtKB-SubCell"/>
</dbReference>
<proteinExistence type="inferred from homology"/>
<reference evidence="19" key="1">
    <citation type="submission" date="2022-08" db="EMBL/GenBank/DDBJ databases">
        <title>Genome sequencing of akame (Lates japonicus).</title>
        <authorList>
            <person name="Hashiguchi Y."/>
            <person name="Takahashi H."/>
        </authorList>
    </citation>
    <scope>NUCLEOTIDE SEQUENCE</scope>
    <source>
        <strain evidence="19">Kochi</strain>
    </source>
</reference>
<accession>A0AAD3MWX0</accession>
<comment type="caution">
    <text evidence="19">The sequence shown here is derived from an EMBL/GenBank/DDBJ whole genome shotgun (WGS) entry which is preliminary data.</text>
</comment>
<organism evidence="19 20">
    <name type="scientific">Lates japonicus</name>
    <name type="common">Japanese lates</name>
    <dbReference type="NCBI Taxonomy" id="270547"/>
    <lineage>
        <taxon>Eukaryota</taxon>
        <taxon>Metazoa</taxon>
        <taxon>Chordata</taxon>
        <taxon>Craniata</taxon>
        <taxon>Vertebrata</taxon>
        <taxon>Euteleostomi</taxon>
        <taxon>Actinopterygii</taxon>
        <taxon>Neopterygii</taxon>
        <taxon>Teleostei</taxon>
        <taxon>Neoteleostei</taxon>
        <taxon>Acanthomorphata</taxon>
        <taxon>Carangaria</taxon>
        <taxon>Carangaria incertae sedis</taxon>
        <taxon>Centropomidae</taxon>
        <taxon>Lates</taxon>
    </lineage>
</organism>
<comment type="catalytic activity">
    <reaction evidence="14">
        <text>Co(2+)(in) = Co(2+)(out)</text>
        <dbReference type="Rhea" id="RHEA:28578"/>
        <dbReference type="ChEBI" id="CHEBI:48828"/>
    </reaction>
</comment>
<dbReference type="Proteomes" id="UP001279410">
    <property type="component" value="Unassembled WGS sequence"/>
</dbReference>
<evidence type="ECO:0000256" key="15">
    <source>
        <dbReference type="ARBA" id="ARBA00036293"/>
    </source>
</evidence>
<evidence type="ECO:0000256" key="13">
    <source>
        <dbReference type="ARBA" id="ARBA00036243"/>
    </source>
</evidence>
<keyword evidence="8 17" id="KW-1133">Transmembrane helix</keyword>
<comment type="caution">
    <text evidence="17">Lacks conserved residue(s) required for the propagation of feature annotation.</text>
</comment>
<feature type="transmembrane region" description="Helical" evidence="17">
    <location>
        <begin position="220"/>
        <end position="242"/>
    </location>
</feature>
<keyword evidence="3 17" id="KW-0813">Transport</keyword>
<dbReference type="PANTHER" id="PTHR16228">
    <property type="entry name" value="DIVALENT CATION TRANSPORTER SOLUTE CARRIER FAMILY 41"/>
    <property type="match status" value="1"/>
</dbReference>
<evidence type="ECO:0000256" key="8">
    <source>
        <dbReference type="ARBA" id="ARBA00022989"/>
    </source>
</evidence>